<feature type="compositionally biased region" description="Basic residues" evidence="1">
    <location>
        <begin position="282"/>
        <end position="294"/>
    </location>
</feature>
<sequence>MTDVAHRGLGQSPGPDDARQVALDQSDARAFHRHIGAGAHGDAHIGLGQRGRVVHPVAGHGDREPLAFQGLHQRVLVFGADPGMDLVNAEFRRDRPCRGLGVAGCHDDAQAQVVQRADRVGRGRLDPVRHRDEARRLSVDRDEHRRLALGLKRRRALGEPCGIDLQILHQRRIAERDAPPSDASRDALAGHGLEIRTVLARGAAILGARDQRLGQGMFRSAFERGDQRQQLGRVHAAGFDIRECRLALGQCAGLVEDQRIHPGEPLQRLGIADQDAGIRPAPRGHHDRHRRGQAKRAGTGDDHHGNSGDEGVGQGRSRSERPPGREGQQGDPDDGGHEIARHLVRHRLDRRPRSLGAGHHLHDAAERRVLAHALGLHQERSGLVQRAAGDRLALDLLDRDGFAGDHAFIDRGPSLGHHAVHRHALARTHPQDVACPEHVQRDVLLGLAGDAPRGLGGEAHQRADRVAGAFARGQLHHLPQQDEHEDHRRRLEIDRRHPHVAPHLRGQQPRRQHRDDRKEIGRPGAETDQGPHVGTAVPHRRPRAPKEHAGEPDHGGRQQELQPDKGRVPHPVDEGNADMAAHLEKEHRPRQRRGDAEPPLEIDVFRVRSTVGRGSHRLERHAADRTVAGVVLHDLGVHRTGIERALGHRLGRGAVPKIVLGIALELRLTAGRAEVDPLAGVLGHVFGRRPFDGHAADRILGGPVGLGVGLEPAATALGAEVVCVATIRDDGFPGSGIDRHAADRIPGDPACLLLVLARLAHDGFPSFVGSTERSCRASSSWRVKGCFASRPNSAPGHLFSCCR</sequence>
<evidence type="ECO:0000313" key="3">
    <source>
        <dbReference type="Proteomes" id="UP000004318"/>
    </source>
</evidence>
<name>A3TUU3_PSEBH</name>
<feature type="region of interest" description="Disordered" evidence="1">
    <location>
        <begin position="269"/>
        <end position="337"/>
    </location>
</feature>
<comment type="caution">
    <text evidence="2">The sequence shown here is derived from an EMBL/GenBank/DDBJ whole genome shotgun (WGS) entry which is preliminary data.</text>
</comment>
<feature type="region of interest" description="Disordered" evidence="1">
    <location>
        <begin position="1"/>
        <end position="20"/>
    </location>
</feature>
<evidence type="ECO:0000256" key="1">
    <source>
        <dbReference type="SAM" id="MobiDB-lite"/>
    </source>
</evidence>
<feature type="region of interest" description="Disordered" evidence="1">
    <location>
        <begin position="494"/>
        <end position="575"/>
    </location>
</feature>
<dbReference type="eggNOG" id="ENOG5033YPJ">
    <property type="taxonomic scope" value="Bacteria"/>
</dbReference>
<feature type="compositionally biased region" description="Basic and acidic residues" evidence="1">
    <location>
        <begin position="298"/>
        <end position="307"/>
    </location>
</feature>
<dbReference type="EMBL" id="AAMO01000002">
    <property type="protein sequence ID" value="EAQ04289.1"/>
    <property type="molecule type" value="Genomic_DNA"/>
</dbReference>
<dbReference type="HOGENOM" id="CLU_350491_0_0_5"/>
<dbReference type="AlphaFoldDB" id="A3TUU3"/>
<protein>
    <submittedName>
        <fullName evidence="2">Uncharacterized protein</fullName>
    </submittedName>
</protein>
<accession>A3TUU3</accession>
<reference evidence="2 3" key="1">
    <citation type="journal article" date="2010" name="J. Bacteriol.">
        <title>Genome sequences of Oceanicola granulosus HTCC2516(T) and Oceanicola batsensis HTCC2597(TDelta).</title>
        <authorList>
            <person name="Thrash J.C."/>
            <person name="Cho J.C."/>
            <person name="Vergin K.L."/>
            <person name="Giovannoni S.J."/>
        </authorList>
    </citation>
    <scope>NUCLEOTIDE SEQUENCE [LARGE SCALE GENOMIC DNA]</scope>
    <source>
        <strain evidence="3">ATCC BAA-863 / DSM 15984 / KCTC 12145 / HTCC2597</strain>
    </source>
</reference>
<dbReference type="AntiFam" id="ANF00076">
    <property type="entry name" value="Shadow ORF (opposite copA)"/>
</dbReference>
<organism evidence="2 3">
    <name type="scientific">Pseudooceanicola batsensis (strain ATCC BAA-863 / DSM 15984 / KCTC 12145 / HTCC2597)</name>
    <name type="common">Oceanicola batsensis</name>
    <dbReference type="NCBI Taxonomy" id="252305"/>
    <lineage>
        <taxon>Bacteria</taxon>
        <taxon>Pseudomonadati</taxon>
        <taxon>Pseudomonadota</taxon>
        <taxon>Alphaproteobacteria</taxon>
        <taxon>Rhodobacterales</taxon>
        <taxon>Paracoccaceae</taxon>
        <taxon>Pseudooceanicola</taxon>
    </lineage>
</organism>
<keyword evidence="3" id="KW-1185">Reference proteome</keyword>
<feature type="compositionally biased region" description="Basic residues" evidence="1">
    <location>
        <begin position="496"/>
        <end position="512"/>
    </location>
</feature>
<dbReference type="Proteomes" id="UP000004318">
    <property type="component" value="Unassembled WGS sequence"/>
</dbReference>
<gene>
    <name evidence="2" type="ORF">OB2597_09104</name>
</gene>
<proteinExistence type="predicted"/>
<feature type="compositionally biased region" description="Basic and acidic residues" evidence="1">
    <location>
        <begin position="544"/>
        <end position="573"/>
    </location>
</feature>
<evidence type="ECO:0000313" key="2">
    <source>
        <dbReference type="EMBL" id="EAQ04289.1"/>
    </source>
</evidence>